<evidence type="ECO:0000256" key="7">
    <source>
        <dbReference type="ARBA" id="ARBA00023157"/>
    </source>
</evidence>
<gene>
    <name evidence="17" type="primary">CD80</name>
</gene>
<dbReference type="InterPro" id="IPR013162">
    <property type="entry name" value="CD80_C2-set"/>
</dbReference>
<dbReference type="Gene3D" id="2.60.40.10">
    <property type="entry name" value="Immunoglobulins"/>
    <property type="match status" value="2"/>
</dbReference>
<dbReference type="AlphaFoldDB" id="A0A2Y9QRF5"/>
<keyword evidence="4 14" id="KW-0732">Signal</keyword>
<feature type="chain" id="PRO_5016062435" description="T-lymphocyte activation antigen CD80" evidence="14">
    <location>
        <begin position="35"/>
        <end position="344"/>
    </location>
</feature>
<dbReference type="GeneID" id="101349613"/>
<proteinExistence type="predicted"/>
<dbReference type="InterPro" id="IPR051713">
    <property type="entry name" value="T-cell_Activation_Regulation"/>
</dbReference>
<evidence type="ECO:0000256" key="9">
    <source>
        <dbReference type="ARBA" id="ARBA00023180"/>
    </source>
</evidence>
<evidence type="ECO:0000256" key="1">
    <source>
        <dbReference type="ARBA" id="ARBA00004251"/>
    </source>
</evidence>
<evidence type="ECO:0000256" key="8">
    <source>
        <dbReference type="ARBA" id="ARBA00023170"/>
    </source>
</evidence>
<evidence type="ECO:0000313" key="16">
    <source>
        <dbReference type="Proteomes" id="UP000248480"/>
    </source>
</evidence>
<dbReference type="InterPro" id="IPR013106">
    <property type="entry name" value="Ig_V-set"/>
</dbReference>
<feature type="domain" description="Ig-like" evidence="15">
    <location>
        <begin position="15"/>
        <end position="132"/>
    </location>
</feature>
<dbReference type="PROSITE" id="PS50835">
    <property type="entry name" value="IG_LIKE"/>
    <property type="match status" value="2"/>
</dbReference>
<dbReference type="GO" id="GO:0006955">
    <property type="term" value="P:immune response"/>
    <property type="evidence" value="ECO:0007669"/>
    <property type="project" value="TreeGrafter"/>
</dbReference>
<dbReference type="CDD" id="cd16083">
    <property type="entry name" value="IgC1_CD80"/>
    <property type="match status" value="1"/>
</dbReference>
<dbReference type="FunFam" id="2.60.40.10:FF:000910">
    <property type="entry name" value="T-lymphocyte activation antigen CD80"/>
    <property type="match status" value="1"/>
</dbReference>
<dbReference type="PANTHER" id="PTHR25466">
    <property type="entry name" value="T-LYMPHOCYTE ACTIVATION ANTIGEN"/>
    <property type="match status" value="1"/>
</dbReference>
<evidence type="ECO:0000256" key="13">
    <source>
        <dbReference type="SAM" id="Phobius"/>
    </source>
</evidence>
<evidence type="ECO:0000256" key="14">
    <source>
        <dbReference type="SAM" id="SignalP"/>
    </source>
</evidence>
<evidence type="ECO:0000256" key="5">
    <source>
        <dbReference type="ARBA" id="ARBA00022989"/>
    </source>
</evidence>
<dbReference type="STRING" id="127582.A0A2Y9QRF5"/>
<comment type="subcellular location">
    <subcellularLocation>
        <location evidence="1">Cell membrane</location>
        <topology evidence="1">Single-pass type I membrane protein</topology>
    </subcellularLocation>
</comment>
<accession>A0A2Y9QRF5</accession>
<dbReference type="InterPro" id="IPR003599">
    <property type="entry name" value="Ig_sub"/>
</dbReference>
<dbReference type="Pfam" id="PF07686">
    <property type="entry name" value="V-set"/>
    <property type="match status" value="1"/>
</dbReference>
<feature type="signal peptide" evidence="14">
    <location>
        <begin position="1"/>
        <end position="34"/>
    </location>
</feature>
<keyword evidence="7" id="KW-1015">Disulfide bond</keyword>
<dbReference type="GO" id="GO:0015026">
    <property type="term" value="F:coreceptor activity"/>
    <property type="evidence" value="ECO:0007669"/>
    <property type="project" value="InterPro"/>
</dbReference>
<evidence type="ECO:0000256" key="11">
    <source>
        <dbReference type="ARBA" id="ARBA00074080"/>
    </source>
</evidence>
<evidence type="ECO:0000313" key="17">
    <source>
        <dbReference type="RefSeq" id="XP_023584612.1"/>
    </source>
</evidence>
<feature type="transmembrane region" description="Helical" evidence="13">
    <location>
        <begin position="243"/>
        <end position="267"/>
    </location>
</feature>
<evidence type="ECO:0000256" key="12">
    <source>
        <dbReference type="ARBA" id="ARBA00079216"/>
    </source>
</evidence>
<evidence type="ECO:0000256" key="3">
    <source>
        <dbReference type="ARBA" id="ARBA00022692"/>
    </source>
</evidence>
<dbReference type="CTD" id="941"/>
<evidence type="ECO:0000256" key="2">
    <source>
        <dbReference type="ARBA" id="ARBA00022475"/>
    </source>
</evidence>
<dbReference type="KEGG" id="tmu:101349613"/>
<keyword evidence="9" id="KW-0325">Glycoprotein</keyword>
<organism evidence="16 17">
    <name type="scientific">Trichechus manatus latirostris</name>
    <name type="common">Florida manatee</name>
    <dbReference type="NCBI Taxonomy" id="127582"/>
    <lineage>
        <taxon>Eukaryota</taxon>
        <taxon>Metazoa</taxon>
        <taxon>Chordata</taxon>
        <taxon>Craniata</taxon>
        <taxon>Vertebrata</taxon>
        <taxon>Euteleostomi</taxon>
        <taxon>Mammalia</taxon>
        <taxon>Eutheria</taxon>
        <taxon>Afrotheria</taxon>
        <taxon>Sirenia</taxon>
        <taxon>Trichechidae</taxon>
        <taxon>Trichechus</taxon>
    </lineage>
</organism>
<dbReference type="GO" id="GO:0071222">
    <property type="term" value="P:cellular response to lipopolysaccharide"/>
    <property type="evidence" value="ECO:0007669"/>
    <property type="project" value="TreeGrafter"/>
</dbReference>
<keyword evidence="6 13" id="KW-0472">Membrane</keyword>
<keyword evidence="10" id="KW-0393">Immunoglobulin domain</keyword>
<dbReference type="GO" id="GO:0042102">
    <property type="term" value="P:positive regulation of T cell proliferation"/>
    <property type="evidence" value="ECO:0007669"/>
    <property type="project" value="TreeGrafter"/>
</dbReference>
<name>A0A2Y9QRF5_TRIMA</name>
<dbReference type="InParanoid" id="A0A2Y9QRF5"/>
<dbReference type="Proteomes" id="UP000248480">
    <property type="component" value="Unplaced"/>
</dbReference>
<dbReference type="PANTHER" id="PTHR25466:SF4">
    <property type="entry name" value="T-LYMPHOCYTE ACTIVATION ANTIGEN CD80"/>
    <property type="match status" value="1"/>
</dbReference>
<dbReference type="GO" id="GO:0031295">
    <property type="term" value="P:T cell costimulation"/>
    <property type="evidence" value="ECO:0007669"/>
    <property type="project" value="InterPro"/>
</dbReference>
<dbReference type="GO" id="GO:0009897">
    <property type="term" value="C:external side of plasma membrane"/>
    <property type="evidence" value="ECO:0007669"/>
    <property type="project" value="TreeGrafter"/>
</dbReference>
<keyword evidence="16" id="KW-1185">Reference proteome</keyword>
<dbReference type="RefSeq" id="XP_023584612.1">
    <property type="nucleotide sequence ID" value="XM_023728844.1"/>
</dbReference>
<dbReference type="InterPro" id="IPR036179">
    <property type="entry name" value="Ig-like_dom_sf"/>
</dbReference>
<dbReference type="InterPro" id="IPR013783">
    <property type="entry name" value="Ig-like_fold"/>
</dbReference>
<dbReference type="GO" id="GO:0042130">
    <property type="term" value="P:negative regulation of T cell proliferation"/>
    <property type="evidence" value="ECO:0007669"/>
    <property type="project" value="TreeGrafter"/>
</dbReference>
<dbReference type="InterPro" id="IPR007110">
    <property type="entry name" value="Ig-like_dom"/>
</dbReference>
<protein>
    <recommendedName>
        <fullName evidence="11">T-lymphocyte activation antigen CD80</fullName>
    </recommendedName>
    <alternativeName>
        <fullName evidence="12">Activation B7-1 antigen</fullName>
    </alternativeName>
</protein>
<dbReference type="InterPro" id="IPR037676">
    <property type="entry name" value="CD80_IgC"/>
</dbReference>
<dbReference type="FunCoup" id="A0A2Y9QRF5">
    <property type="interactions" value="321"/>
</dbReference>
<evidence type="ECO:0000256" key="6">
    <source>
        <dbReference type="ARBA" id="ARBA00023136"/>
    </source>
</evidence>
<sequence length="344" mass="38905">MRHTLMRGTPPLQRPHFKLFQLLVLTGLFHFCLGDSQVTKAVKEMAVLSCDYNIPTQQLMNFRIYWQKNNEVVLTIISGNISVWPKYKNRTIVDIANNLSIVILALRLSDKGTYTCIVQKTDNGVYRREHLALVKLSIRVDFHDPIITDLGNPSADIKKILCSTSGGFPEPRLSWLENGEQLNVINLTVSQDPETELYNISSELHFNLTRNHTFVCLIKYGDQQVSQTFPWIISKPSPLVDPFPLWVTILITIIGICGMTVLITCCWNHSKYYCTIITTSISGSANSISTVQPLSEVLAYSVLLFETKSMETLVSPFTSLSRLCSFTEQTFLSYLLCAWPSTSH</sequence>
<dbReference type="SUPFAM" id="SSF48726">
    <property type="entry name" value="Immunoglobulin"/>
    <property type="match status" value="2"/>
</dbReference>
<keyword evidence="2" id="KW-1003">Cell membrane</keyword>
<evidence type="ECO:0000256" key="10">
    <source>
        <dbReference type="ARBA" id="ARBA00023319"/>
    </source>
</evidence>
<dbReference type="FunFam" id="2.60.40.10:FF:001077">
    <property type="entry name" value="T-lymphocyte activation antigen CD80"/>
    <property type="match status" value="1"/>
</dbReference>
<dbReference type="Pfam" id="PF08205">
    <property type="entry name" value="C2-set_2"/>
    <property type="match status" value="1"/>
</dbReference>
<evidence type="ECO:0000256" key="4">
    <source>
        <dbReference type="ARBA" id="ARBA00022729"/>
    </source>
</evidence>
<dbReference type="OrthoDB" id="9904387at2759"/>
<keyword evidence="3 13" id="KW-0812">Transmembrane</keyword>
<evidence type="ECO:0000259" key="15">
    <source>
        <dbReference type="PROSITE" id="PS50835"/>
    </source>
</evidence>
<dbReference type="InterPro" id="IPR042711">
    <property type="entry name" value="CD80_IgV"/>
</dbReference>
<keyword evidence="8" id="KW-0675">Receptor</keyword>
<reference evidence="17" key="1">
    <citation type="submission" date="2025-08" db="UniProtKB">
        <authorList>
            <consortium name="RefSeq"/>
        </authorList>
    </citation>
    <scope>IDENTIFICATION</scope>
</reference>
<keyword evidence="5 13" id="KW-1133">Transmembrane helix</keyword>
<dbReference type="SMART" id="SM00409">
    <property type="entry name" value="IG"/>
    <property type="match status" value="1"/>
</dbReference>
<feature type="domain" description="Ig-like" evidence="15">
    <location>
        <begin position="145"/>
        <end position="226"/>
    </location>
</feature>
<dbReference type="CDD" id="cd16086">
    <property type="entry name" value="IgV_CD80"/>
    <property type="match status" value="1"/>
</dbReference>
<dbReference type="GO" id="GO:0007166">
    <property type="term" value="P:cell surface receptor signaling pathway"/>
    <property type="evidence" value="ECO:0007669"/>
    <property type="project" value="TreeGrafter"/>
</dbReference>